<proteinExistence type="predicted"/>
<accession>A0A4Z1CZ26</accession>
<keyword evidence="2" id="KW-1185">Reference proteome</keyword>
<reference evidence="1 2" key="1">
    <citation type="submission" date="2019-04" db="EMBL/GenBank/DDBJ databases">
        <title>Streptomyces sp. nov. Bv016 isolated from bark of Buahinia variegata.</title>
        <authorList>
            <person name="Kanchanasin P."/>
            <person name="Tanasupawat S."/>
            <person name="Yuki M."/>
            <person name="Kudo T."/>
        </authorList>
    </citation>
    <scope>NUCLEOTIDE SEQUENCE [LARGE SCALE GENOMIC DNA]</scope>
    <source>
        <strain evidence="1 2">JCM 4765</strain>
    </source>
</reference>
<evidence type="ECO:0000313" key="2">
    <source>
        <dbReference type="Proteomes" id="UP000298513"/>
    </source>
</evidence>
<dbReference type="RefSeq" id="WP_135794412.1">
    <property type="nucleotide sequence ID" value="NZ_JBHLSQ010000004.1"/>
</dbReference>
<comment type="caution">
    <text evidence="1">The sequence shown here is derived from an EMBL/GenBank/DDBJ whole genome shotgun (WGS) entry which is preliminary data.</text>
</comment>
<organism evidence="1 2">
    <name type="scientific">Streptomyces griseoluteus</name>
    <dbReference type="NCBI Taxonomy" id="29306"/>
    <lineage>
        <taxon>Bacteria</taxon>
        <taxon>Bacillati</taxon>
        <taxon>Actinomycetota</taxon>
        <taxon>Actinomycetes</taxon>
        <taxon>Kitasatosporales</taxon>
        <taxon>Streptomycetaceae</taxon>
        <taxon>Streptomyces</taxon>
    </lineage>
</organism>
<name>A0A4Z1CZ26_STRGP</name>
<evidence type="ECO:0000313" key="1">
    <source>
        <dbReference type="EMBL" id="TGN74359.1"/>
    </source>
</evidence>
<dbReference type="AlphaFoldDB" id="A0A4Z1CZ26"/>
<sequence length="65" mass="6766">MTAGVLRTVPPAGELTASLIGRVADRYGLPAASLMRLWTCRSSPARNDGGGVRADAEIVLNEARG</sequence>
<dbReference type="EMBL" id="SRRU01000015">
    <property type="protein sequence ID" value="TGN74359.1"/>
    <property type="molecule type" value="Genomic_DNA"/>
</dbReference>
<gene>
    <name evidence="1" type="ORF">E5082_30075</name>
</gene>
<dbReference type="Proteomes" id="UP000298513">
    <property type="component" value="Unassembled WGS sequence"/>
</dbReference>
<protein>
    <submittedName>
        <fullName evidence="1">Uncharacterized protein</fullName>
    </submittedName>
</protein>